<gene>
    <name evidence="4" type="ORF">EXIGUO9Y_360220</name>
</gene>
<evidence type="ECO:0000259" key="3">
    <source>
        <dbReference type="SMART" id="SM00382"/>
    </source>
</evidence>
<dbReference type="GO" id="GO:0005524">
    <property type="term" value="F:ATP binding"/>
    <property type="evidence" value="ECO:0007669"/>
    <property type="project" value="UniProtKB-KW"/>
</dbReference>
<evidence type="ECO:0000256" key="2">
    <source>
        <dbReference type="ARBA" id="ARBA00022840"/>
    </source>
</evidence>
<dbReference type="RefSeq" id="WP_159173808.1">
    <property type="nucleotide sequence ID" value="NZ_LR732312.1"/>
</dbReference>
<evidence type="ECO:0000313" key="4">
    <source>
        <dbReference type="EMBL" id="VWX37943.1"/>
    </source>
</evidence>
<dbReference type="InterPro" id="IPR015854">
    <property type="entry name" value="ABC_transpr_LolD-like"/>
</dbReference>
<dbReference type="PANTHER" id="PTHR24220">
    <property type="entry name" value="IMPORT ATP-BINDING PROTEIN"/>
    <property type="match status" value="1"/>
</dbReference>
<dbReference type="Pfam" id="PF00005">
    <property type="entry name" value="ABC_tran"/>
    <property type="match status" value="1"/>
</dbReference>
<dbReference type="Gene3D" id="3.40.50.300">
    <property type="entry name" value="P-loop containing nucleotide triphosphate hydrolases"/>
    <property type="match status" value="3"/>
</dbReference>
<accession>A0A653IH21</accession>
<keyword evidence="1" id="KW-0547">Nucleotide-binding</keyword>
<dbReference type="Proteomes" id="UP000439752">
    <property type="component" value="Unassembled WGS sequence"/>
</dbReference>
<keyword evidence="5" id="KW-1185">Reference proteome</keyword>
<dbReference type="InterPro" id="IPR003593">
    <property type="entry name" value="AAA+_ATPase"/>
</dbReference>
<dbReference type="InterPro" id="IPR003439">
    <property type="entry name" value="ABC_transporter-like_ATP-bd"/>
</dbReference>
<name>A0A653IH21_9BACL</name>
<dbReference type="AlphaFoldDB" id="A0A653IH21"/>
<dbReference type="InterPro" id="IPR027417">
    <property type="entry name" value="P-loop_NTPase"/>
</dbReference>
<evidence type="ECO:0000256" key="1">
    <source>
        <dbReference type="ARBA" id="ARBA00022741"/>
    </source>
</evidence>
<proteinExistence type="predicted"/>
<dbReference type="GO" id="GO:0005886">
    <property type="term" value="C:plasma membrane"/>
    <property type="evidence" value="ECO:0007669"/>
    <property type="project" value="TreeGrafter"/>
</dbReference>
<dbReference type="GO" id="GO:0016887">
    <property type="term" value="F:ATP hydrolysis activity"/>
    <property type="evidence" value="ECO:0007669"/>
    <property type="project" value="InterPro"/>
</dbReference>
<dbReference type="EMBL" id="CABWKQ010000030">
    <property type="protein sequence ID" value="VWX37943.1"/>
    <property type="molecule type" value="Genomic_DNA"/>
</dbReference>
<protein>
    <submittedName>
        <fullName evidence="4">ABC transporter</fullName>
    </submittedName>
</protein>
<evidence type="ECO:0000313" key="5">
    <source>
        <dbReference type="Proteomes" id="UP000439752"/>
    </source>
</evidence>
<organism evidence="4 5">
    <name type="scientific">Exiguobacterium oxidotolerans</name>
    <dbReference type="NCBI Taxonomy" id="223958"/>
    <lineage>
        <taxon>Bacteria</taxon>
        <taxon>Bacillati</taxon>
        <taxon>Bacillota</taxon>
        <taxon>Bacilli</taxon>
        <taxon>Bacillales</taxon>
        <taxon>Bacillales Family XII. Incertae Sedis</taxon>
        <taxon>Exiguobacterium</taxon>
    </lineage>
</organism>
<reference evidence="4 5" key="1">
    <citation type="submission" date="2019-10" db="EMBL/GenBank/DDBJ databases">
        <authorList>
            <person name="Karimi E."/>
        </authorList>
    </citation>
    <scope>NUCLEOTIDE SEQUENCE [LARGE SCALE GENOMIC DNA]</scope>
    <source>
        <strain evidence="4">Exiguobacterium sp. 9Y</strain>
    </source>
</reference>
<sequence>MPTIISNDNEATGQLERLAAEAGQPIIYPERLLHGRVRDLLATTSLFVAGELTTLLGLEPFFEREVSELSSGEQQLVSVGYALASLPPSLFLENPFLFLDQVRKRRLVDLLSEMERRFSCRIYYSVTDQADLDQIMFEQAARGDIYDEMRAVEHRYPMQTRYALDVSRLRLAAGERVVLVGANGSGKSTLLRLLLGVERPLYGKVKRRGRKNYLPAHPALAPQVDSQPGTFASQKQRLFERLDWSDDAYYFDEPTAGLTDAQRQRFVETLIEQPMKLVVMATHDDFLIRHATRVLYLVQGEIAFDGPAATFLEQSRLYGWD</sequence>
<dbReference type="SMART" id="SM00382">
    <property type="entry name" value="AAA"/>
    <property type="match status" value="1"/>
</dbReference>
<dbReference type="SUPFAM" id="SSF52540">
    <property type="entry name" value="P-loop containing nucleoside triphosphate hydrolases"/>
    <property type="match status" value="2"/>
</dbReference>
<feature type="domain" description="AAA+ ATPase" evidence="3">
    <location>
        <begin position="173"/>
        <end position="301"/>
    </location>
</feature>
<keyword evidence="2" id="KW-0067">ATP-binding</keyword>
<dbReference type="GO" id="GO:0022857">
    <property type="term" value="F:transmembrane transporter activity"/>
    <property type="evidence" value="ECO:0007669"/>
    <property type="project" value="TreeGrafter"/>
</dbReference>